<dbReference type="Proteomes" id="UP000886653">
    <property type="component" value="Unassembled WGS sequence"/>
</dbReference>
<feature type="non-terminal residue" evidence="1">
    <location>
        <position position="111"/>
    </location>
</feature>
<reference evidence="1" key="1">
    <citation type="submission" date="2013-11" db="EMBL/GenBank/DDBJ databases">
        <title>Genome sequence of the fusiform rust pathogen reveals effectors for host alternation and coevolution with pine.</title>
        <authorList>
            <consortium name="DOE Joint Genome Institute"/>
            <person name="Smith K."/>
            <person name="Pendleton A."/>
            <person name="Kubisiak T."/>
            <person name="Anderson C."/>
            <person name="Salamov A."/>
            <person name="Aerts A."/>
            <person name="Riley R."/>
            <person name="Clum A."/>
            <person name="Lindquist E."/>
            <person name="Ence D."/>
            <person name="Campbell M."/>
            <person name="Kronenberg Z."/>
            <person name="Feau N."/>
            <person name="Dhillon B."/>
            <person name="Hamelin R."/>
            <person name="Burleigh J."/>
            <person name="Smith J."/>
            <person name="Yandell M."/>
            <person name="Nelson C."/>
            <person name="Grigoriev I."/>
            <person name="Davis J."/>
        </authorList>
    </citation>
    <scope>NUCLEOTIDE SEQUENCE</scope>
    <source>
        <strain evidence="1">G11</strain>
    </source>
</reference>
<comment type="caution">
    <text evidence="1">The sequence shown here is derived from an EMBL/GenBank/DDBJ whole genome shotgun (WGS) entry which is preliminary data.</text>
</comment>
<evidence type="ECO:0000313" key="2">
    <source>
        <dbReference type="Proteomes" id="UP000886653"/>
    </source>
</evidence>
<keyword evidence="2" id="KW-1185">Reference proteome</keyword>
<sequence length="111" mass="12399">GDDTTSMWSALQELHLDLSSASKMYWLKSLVTERMEGDNVDAYLDKVQMLHDHLDSLVTPENPLRTDDILAAAISLAVPTDWQHTLTALLQHPNVTSSEIISALRSEGVRR</sequence>
<name>A0A9P6NRX1_9BASI</name>
<feature type="non-terminal residue" evidence="1">
    <location>
        <position position="1"/>
    </location>
</feature>
<dbReference type="Pfam" id="PF14223">
    <property type="entry name" value="Retrotran_gag_2"/>
    <property type="match status" value="1"/>
</dbReference>
<evidence type="ECO:0000313" key="1">
    <source>
        <dbReference type="EMBL" id="KAG0149192.1"/>
    </source>
</evidence>
<gene>
    <name evidence="1" type="ORF">CROQUDRAFT_22873</name>
</gene>
<organism evidence="1 2">
    <name type="scientific">Cronartium quercuum f. sp. fusiforme G11</name>
    <dbReference type="NCBI Taxonomy" id="708437"/>
    <lineage>
        <taxon>Eukaryota</taxon>
        <taxon>Fungi</taxon>
        <taxon>Dikarya</taxon>
        <taxon>Basidiomycota</taxon>
        <taxon>Pucciniomycotina</taxon>
        <taxon>Pucciniomycetes</taxon>
        <taxon>Pucciniales</taxon>
        <taxon>Coleosporiaceae</taxon>
        <taxon>Cronartium</taxon>
    </lineage>
</organism>
<dbReference type="PANTHER" id="PTHR33246:SF51">
    <property type="entry name" value="MYB_SANT-LIKE DOMAIN-CONTAINING PROTEIN"/>
    <property type="match status" value="1"/>
</dbReference>
<dbReference type="EMBL" id="MU167230">
    <property type="protein sequence ID" value="KAG0149192.1"/>
    <property type="molecule type" value="Genomic_DNA"/>
</dbReference>
<accession>A0A9P6NRX1</accession>
<dbReference type="OrthoDB" id="2507032at2759"/>
<dbReference type="AlphaFoldDB" id="A0A9P6NRX1"/>
<protein>
    <submittedName>
        <fullName evidence="1">Uncharacterized protein</fullName>
    </submittedName>
</protein>
<dbReference type="PANTHER" id="PTHR33246">
    <property type="entry name" value="CCHC-TYPE DOMAIN-CONTAINING PROTEIN"/>
    <property type="match status" value="1"/>
</dbReference>
<proteinExistence type="predicted"/>